<sequence length="136" mass="14414">MNLSEASVMETILRIDSNQLRTPVHLLRGSVCERIPLSESSAGAVISGAPQERTVRAMLLEGAPVDKSSVMETILRIDSNQLQTPVHLLSGSVSERIHLSESSAGAVISGAPQESIGRAVLSEGAPVDKCNILIKM</sequence>
<keyword evidence="2" id="KW-1185">Reference proteome</keyword>
<dbReference type="EMBL" id="BPLR01008675">
    <property type="protein sequence ID" value="GIY26374.1"/>
    <property type="molecule type" value="Genomic_DNA"/>
</dbReference>
<name>A0AAV4RXJ2_CAEEX</name>
<comment type="caution">
    <text evidence="1">The sequence shown here is derived from an EMBL/GenBank/DDBJ whole genome shotgun (WGS) entry which is preliminary data.</text>
</comment>
<accession>A0AAV4RXJ2</accession>
<organism evidence="1 2">
    <name type="scientific">Caerostris extrusa</name>
    <name type="common">Bark spider</name>
    <name type="synonym">Caerostris bankana</name>
    <dbReference type="NCBI Taxonomy" id="172846"/>
    <lineage>
        <taxon>Eukaryota</taxon>
        <taxon>Metazoa</taxon>
        <taxon>Ecdysozoa</taxon>
        <taxon>Arthropoda</taxon>
        <taxon>Chelicerata</taxon>
        <taxon>Arachnida</taxon>
        <taxon>Araneae</taxon>
        <taxon>Araneomorphae</taxon>
        <taxon>Entelegynae</taxon>
        <taxon>Araneoidea</taxon>
        <taxon>Araneidae</taxon>
        <taxon>Caerostris</taxon>
    </lineage>
</organism>
<reference evidence="1 2" key="1">
    <citation type="submission" date="2021-06" db="EMBL/GenBank/DDBJ databases">
        <title>Caerostris extrusa draft genome.</title>
        <authorList>
            <person name="Kono N."/>
            <person name="Arakawa K."/>
        </authorList>
    </citation>
    <scope>NUCLEOTIDE SEQUENCE [LARGE SCALE GENOMIC DNA]</scope>
</reference>
<proteinExistence type="predicted"/>
<evidence type="ECO:0000313" key="1">
    <source>
        <dbReference type="EMBL" id="GIY26374.1"/>
    </source>
</evidence>
<gene>
    <name evidence="1" type="ORF">CEXT_108221</name>
</gene>
<dbReference type="AlphaFoldDB" id="A0AAV4RXJ2"/>
<dbReference type="Proteomes" id="UP001054945">
    <property type="component" value="Unassembled WGS sequence"/>
</dbReference>
<protein>
    <submittedName>
        <fullName evidence="1">Uncharacterized protein</fullName>
    </submittedName>
</protein>
<evidence type="ECO:0000313" key="2">
    <source>
        <dbReference type="Proteomes" id="UP001054945"/>
    </source>
</evidence>